<evidence type="ECO:0000313" key="3">
    <source>
        <dbReference type="Proteomes" id="UP000489600"/>
    </source>
</evidence>
<organism evidence="2 3">
    <name type="scientific">Arabis nemorensis</name>
    <dbReference type="NCBI Taxonomy" id="586526"/>
    <lineage>
        <taxon>Eukaryota</taxon>
        <taxon>Viridiplantae</taxon>
        <taxon>Streptophyta</taxon>
        <taxon>Embryophyta</taxon>
        <taxon>Tracheophyta</taxon>
        <taxon>Spermatophyta</taxon>
        <taxon>Magnoliopsida</taxon>
        <taxon>eudicotyledons</taxon>
        <taxon>Gunneridae</taxon>
        <taxon>Pentapetalae</taxon>
        <taxon>rosids</taxon>
        <taxon>malvids</taxon>
        <taxon>Brassicales</taxon>
        <taxon>Brassicaceae</taxon>
        <taxon>Arabideae</taxon>
        <taxon>Arabis</taxon>
    </lineage>
</organism>
<dbReference type="Pfam" id="PF11926">
    <property type="entry name" value="DUF3444"/>
    <property type="match status" value="1"/>
</dbReference>
<sequence length="101" mass="11573">MGLPRHYALIRTVIKKKVGFMLKLTWLEAKADDEIAKQQVRNMLPLTVGKFELGTNSELTGDEETSETPTFSHLIHCRIGSMKDSISVYPRRGETWARLRK</sequence>
<feature type="domain" description="DUF3444" evidence="1">
    <location>
        <begin position="2"/>
        <end position="97"/>
    </location>
</feature>
<dbReference type="PANTHER" id="PTHR45089">
    <property type="entry name" value="DNAJ HEAT SHOCK AMINO-TERMINAL DOMAIN PROTEIN-RELATED"/>
    <property type="match status" value="1"/>
</dbReference>
<dbReference type="InterPro" id="IPR024593">
    <property type="entry name" value="DUF3444"/>
</dbReference>
<evidence type="ECO:0000313" key="2">
    <source>
        <dbReference type="EMBL" id="VVB17486.1"/>
    </source>
</evidence>
<evidence type="ECO:0000259" key="1">
    <source>
        <dbReference type="Pfam" id="PF11926"/>
    </source>
</evidence>
<dbReference type="EMBL" id="CABITT030000008">
    <property type="protein sequence ID" value="VVB17486.1"/>
    <property type="molecule type" value="Genomic_DNA"/>
</dbReference>
<gene>
    <name evidence="2" type="ORF">ANE_LOCUS27930</name>
</gene>
<comment type="caution">
    <text evidence="2">The sequence shown here is derived from an EMBL/GenBank/DDBJ whole genome shotgun (WGS) entry which is preliminary data.</text>
</comment>
<dbReference type="Proteomes" id="UP000489600">
    <property type="component" value="Unassembled WGS sequence"/>
</dbReference>
<protein>
    <recommendedName>
        <fullName evidence="1">DUF3444 domain-containing protein</fullName>
    </recommendedName>
</protein>
<reference evidence="2" key="1">
    <citation type="submission" date="2019-07" db="EMBL/GenBank/DDBJ databases">
        <authorList>
            <person name="Dittberner H."/>
        </authorList>
    </citation>
    <scope>NUCLEOTIDE SEQUENCE [LARGE SCALE GENOMIC DNA]</scope>
</reference>
<accession>A0A565CVN2</accession>
<proteinExistence type="predicted"/>
<dbReference type="AlphaFoldDB" id="A0A565CVN2"/>
<keyword evidence="3" id="KW-1185">Reference proteome</keyword>
<dbReference type="PANTHER" id="PTHR45089:SF43">
    <property type="entry name" value="DNAJ HEAT SHOCK N-TERMINAL DOMAIN-CONTAINING PROTEIN-RELATED"/>
    <property type="match status" value="1"/>
</dbReference>
<name>A0A565CVN2_9BRAS</name>